<feature type="transmembrane region" description="Helical" evidence="7">
    <location>
        <begin position="254"/>
        <end position="272"/>
    </location>
</feature>
<sequence>MESNSKHLRGLIFVLLGATLWGVGGTASDYIFRNTPVTVEWYVAFRLTVSGIILLFAYWLFSRKQQPVRLDRRTLGMLIIYSLLGMTMVQYSFMAAIGYGNAAIATVLQYTGPIYIILWLIIRKYAKWTFADAFIILGIITGVVLLATNGDLSRLVVSPPALVWGLISGVALAYYTLHAQVLLYRLHPLQLVGGSMLIGGIAMNFIHPIWQFDFSFDWTVGLITILLFSVLFGTTLAFLLYITSLKHISSKEGGVLGTVEPASAVLSSVLWLNISLGWYQIIGTIIILGVALYISVGRKEKEKK</sequence>
<dbReference type="InterPro" id="IPR050638">
    <property type="entry name" value="AA-Vitamin_Transporters"/>
</dbReference>
<feature type="transmembrane region" description="Helical" evidence="7">
    <location>
        <begin position="129"/>
        <end position="149"/>
    </location>
</feature>
<reference evidence="10 12" key="4">
    <citation type="submission" date="2022-12" db="EMBL/GenBank/DDBJ databases">
        <title>Genome analysis and biological profiling of marine Salinicoccus roseus MOSEL-ME25.</title>
        <authorList>
            <person name="Mirza F.T."/>
            <person name="Xie Y."/>
            <person name="Shinwari Z.K."/>
        </authorList>
    </citation>
    <scope>NUCLEOTIDE SEQUENCE [LARGE SCALE GENOMIC DNA]</scope>
    <source>
        <strain evidence="10 12">MOSEL-ME25</strain>
    </source>
</reference>
<evidence type="ECO:0000256" key="2">
    <source>
        <dbReference type="ARBA" id="ARBA00007362"/>
    </source>
</evidence>
<dbReference type="Proteomes" id="UP000031546">
    <property type="component" value="Unassembled WGS sequence"/>
</dbReference>
<evidence type="ECO:0000256" key="5">
    <source>
        <dbReference type="ARBA" id="ARBA00022989"/>
    </source>
</evidence>
<dbReference type="GO" id="GO:0005886">
    <property type="term" value="C:plasma membrane"/>
    <property type="evidence" value="ECO:0007669"/>
    <property type="project" value="UniProtKB-SubCell"/>
</dbReference>
<dbReference type="PANTHER" id="PTHR32322:SF18">
    <property type="entry name" value="S-ADENOSYLMETHIONINE_S-ADENOSYLHOMOCYSTEINE TRANSPORTER"/>
    <property type="match status" value="1"/>
</dbReference>
<reference evidence="9 11" key="1">
    <citation type="submission" date="2015-01" db="EMBL/GenBank/DDBJ databases">
        <title>Genome sequences of high lactate-tolerant strain Salinicoccus roseus W12 with industrial interest.</title>
        <authorList>
            <person name="Wang H."/>
            <person name="Yu B."/>
        </authorList>
    </citation>
    <scope>NUCLEOTIDE SEQUENCE [LARGE SCALE GENOMIC DNA]</scope>
    <source>
        <strain evidence="9 11">W12</strain>
    </source>
</reference>
<dbReference type="OrthoDB" id="9810818at2"/>
<dbReference type="EMBL" id="JXII01000002">
    <property type="protein sequence ID" value="KIH71591.1"/>
    <property type="molecule type" value="Genomic_DNA"/>
</dbReference>
<proteinExistence type="inferred from homology"/>
<comment type="subcellular location">
    <subcellularLocation>
        <location evidence="1">Cell membrane</location>
        <topology evidence="1">Multi-pass membrane protein</topology>
    </subcellularLocation>
</comment>
<organism evidence="9 11">
    <name type="scientific">Salinicoccus roseus</name>
    <dbReference type="NCBI Taxonomy" id="45670"/>
    <lineage>
        <taxon>Bacteria</taxon>
        <taxon>Bacillati</taxon>
        <taxon>Bacillota</taxon>
        <taxon>Bacilli</taxon>
        <taxon>Bacillales</taxon>
        <taxon>Staphylococcaceae</taxon>
        <taxon>Salinicoccus</taxon>
    </lineage>
</organism>
<dbReference type="InterPro" id="IPR037185">
    <property type="entry name" value="EmrE-like"/>
</dbReference>
<dbReference type="EMBL" id="JABEVU030000001">
    <property type="protein sequence ID" value="MDB0579678.1"/>
    <property type="molecule type" value="Genomic_DNA"/>
</dbReference>
<dbReference type="InterPro" id="IPR000620">
    <property type="entry name" value="EamA_dom"/>
</dbReference>
<evidence type="ECO:0000256" key="6">
    <source>
        <dbReference type="ARBA" id="ARBA00023136"/>
    </source>
</evidence>
<gene>
    <name evidence="10" type="ORF">F7P68_0003970</name>
    <name evidence="9" type="ORF">SN16_02655</name>
</gene>
<evidence type="ECO:0000256" key="3">
    <source>
        <dbReference type="ARBA" id="ARBA00022475"/>
    </source>
</evidence>
<evidence type="ECO:0000256" key="4">
    <source>
        <dbReference type="ARBA" id="ARBA00022692"/>
    </source>
</evidence>
<keyword evidence="5 7" id="KW-1133">Transmembrane helix</keyword>
<feature type="transmembrane region" description="Helical" evidence="7">
    <location>
        <begin position="99"/>
        <end position="122"/>
    </location>
</feature>
<evidence type="ECO:0000313" key="9">
    <source>
        <dbReference type="EMBL" id="KIH71591.1"/>
    </source>
</evidence>
<evidence type="ECO:0000259" key="8">
    <source>
        <dbReference type="Pfam" id="PF00892"/>
    </source>
</evidence>
<dbReference type="Proteomes" id="UP000527860">
    <property type="component" value="Unassembled WGS sequence"/>
</dbReference>
<evidence type="ECO:0000313" key="12">
    <source>
        <dbReference type="Proteomes" id="UP000527860"/>
    </source>
</evidence>
<reference evidence="10" key="3">
    <citation type="submission" date="2020-04" db="EMBL/GenBank/DDBJ databases">
        <authorList>
            <person name="Tanveer F."/>
            <person name="Xie Y."/>
            <person name="Shinwari Z.K."/>
        </authorList>
    </citation>
    <scope>NUCLEOTIDE SEQUENCE</scope>
    <source>
        <strain evidence="10">MOSEL-ME25</strain>
    </source>
</reference>
<feature type="transmembrane region" description="Helical" evidence="7">
    <location>
        <begin position="74"/>
        <end position="93"/>
    </location>
</feature>
<feature type="transmembrane region" description="Helical" evidence="7">
    <location>
        <begin position="189"/>
        <end position="210"/>
    </location>
</feature>
<evidence type="ECO:0000256" key="1">
    <source>
        <dbReference type="ARBA" id="ARBA00004651"/>
    </source>
</evidence>
<feature type="transmembrane region" description="Helical" evidence="7">
    <location>
        <begin position="278"/>
        <end position="296"/>
    </location>
</feature>
<dbReference type="Pfam" id="PF00892">
    <property type="entry name" value="EamA"/>
    <property type="match status" value="2"/>
</dbReference>
<keyword evidence="6 7" id="KW-0472">Membrane</keyword>
<keyword evidence="4 7" id="KW-0812">Transmembrane</keyword>
<name>A0A0C2HQ12_9STAP</name>
<dbReference type="GeneID" id="77846501"/>
<feature type="transmembrane region" description="Helical" evidence="7">
    <location>
        <begin position="43"/>
        <end position="62"/>
    </location>
</feature>
<evidence type="ECO:0000256" key="7">
    <source>
        <dbReference type="SAM" id="Phobius"/>
    </source>
</evidence>
<evidence type="ECO:0000313" key="10">
    <source>
        <dbReference type="EMBL" id="MDB0579678.1"/>
    </source>
</evidence>
<comment type="caution">
    <text evidence="9">The sequence shown here is derived from an EMBL/GenBank/DDBJ whole genome shotgun (WGS) entry which is preliminary data.</text>
</comment>
<reference evidence="12" key="2">
    <citation type="submission" date="2020-04" db="EMBL/GenBank/DDBJ databases">
        <title>Genome analysis and biological profiling of marine Cellulosimicrobium funkei MOSEL-ME6.</title>
        <authorList>
            <person name="Tanveer F."/>
            <person name="Xie Y."/>
            <person name="Shinwari Z.K."/>
        </authorList>
    </citation>
    <scope>NUCLEOTIDE SEQUENCE [LARGE SCALE GENOMIC DNA]</scope>
    <source>
        <strain evidence="12">MOSEL-ME25</strain>
    </source>
</reference>
<feature type="transmembrane region" description="Helical" evidence="7">
    <location>
        <begin position="222"/>
        <end position="242"/>
    </location>
</feature>
<dbReference type="PANTHER" id="PTHR32322">
    <property type="entry name" value="INNER MEMBRANE TRANSPORTER"/>
    <property type="match status" value="1"/>
</dbReference>
<dbReference type="SUPFAM" id="SSF103481">
    <property type="entry name" value="Multidrug resistance efflux transporter EmrE"/>
    <property type="match status" value="2"/>
</dbReference>
<feature type="domain" description="EamA" evidence="8">
    <location>
        <begin position="161"/>
        <end position="294"/>
    </location>
</feature>
<comment type="similarity">
    <text evidence="2">Belongs to the EamA transporter family.</text>
</comment>
<feature type="domain" description="EamA" evidence="8">
    <location>
        <begin position="9"/>
        <end position="147"/>
    </location>
</feature>
<feature type="transmembrane region" description="Helical" evidence="7">
    <location>
        <begin position="161"/>
        <end position="177"/>
    </location>
</feature>
<accession>A0A0C2HQ12</accession>
<keyword evidence="12" id="KW-1185">Reference proteome</keyword>
<evidence type="ECO:0000313" key="11">
    <source>
        <dbReference type="Proteomes" id="UP000031546"/>
    </source>
</evidence>
<protein>
    <submittedName>
        <fullName evidence="10">DMT family transporter</fullName>
    </submittedName>
</protein>
<dbReference type="RefSeq" id="WP_040105053.1">
    <property type="nucleotide sequence ID" value="NZ_JABEVU030000001.1"/>
</dbReference>
<dbReference type="AlphaFoldDB" id="A0A0C2HQ12"/>
<keyword evidence="3" id="KW-1003">Cell membrane</keyword>